<dbReference type="OrthoDB" id="9245at2157"/>
<dbReference type="GeneID" id="56066552"/>
<dbReference type="AlphaFoldDB" id="A0A7D5R201"/>
<dbReference type="KEGG" id="nue:C5F50_00790"/>
<name>A0A7D5R201_9ARCH</name>
<dbReference type="InterPro" id="IPR036736">
    <property type="entry name" value="ACP-like_sf"/>
</dbReference>
<reference evidence="1 2" key="1">
    <citation type="submission" date="2018-02" db="EMBL/GenBank/DDBJ databases">
        <title>Complete genome of Nitrosopumilus ureaphilus PS0.</title>
        <authorList>
            <person name="Qin W."/>
            <person name="Zheng Y."/>
            <person name="Stahl D.A."/>
        </authorList>
    </citation>
    <scope>NUCLEOTIDE SEQUENCE [LARGE SCALE GENOMIC DNA]</scope>
    <source>
        <strain evidence="1 2">PS0</strain>
    </source>
</reference>
<dbReference type="EMBL" id="CP026995">
    <property type="protein sequence ID" value="QLH05780.1"/>
    <property type="molecule type" value="Genomic_DNA"/>
</dbReference>
<keyword evidence="2" id="KW-1185">Reference proteome</keyword>
<gene>
    <name evidence="1" type="ORF">C5F50_00790</name>
</gene>
<dbReference type="Gene3D" id="1.10.1200.10">
    <property type="entry name" value="ACP-like"/>
    <property type="match status" value="1"/>
</dbReference>
<dbReference type="Proteomes" id="UP000509478">
    <property type="component" value="Chromosome"/>
</dbReference>
<dbReference type="RefSeq" id="WP_179371845.1">
    <property type="nucleotide sequence ID" value="NZ_CP026995.1"/>
</dbReference>
<dbReference type="SUPFAM" id="SSF47336">
    <property type="entry name" value="ACP-like"/>
    <property type="match status" value="1"/>
</dbReference>
<proteinExistence type="predicted"/>
<evidence type="ECO:0000313" key="1">
    <source>
        <dbReference type="EMBL" id="QLH05780.1"/>
    </source>
</evidence>
<sequence>MSEKLYGIIAKVMDIPINEINDNSSPETIPSWDSFNSYILLDELETEFKTEFTIDEVTETKNVSDIKKHLKNHGIILYD</sequence>
<organism evidence="1 2">
    <name type="scientific">Nitrosopumilus ureiphilus</name>
    <dbReference type="NCBI Taxonomy" id="1470067"/>
    <lineage>
        <taxon>Archaea</taxon>
        <taxon>Nitrososphaerota</taxon>
        <taxon>Nitrososphaeria</taxon>
        <taxon>Nitrosopumilales</taxon>
        <taxon>Nitrosopumilaceae</taxon>
        <taxon>Nitrosopumilus</taxon>
    </lineage>
</organism>
<protein>
    <submittedName>
        <fullName evidence="1">Acyl carrier protein</fullName>
    </submittedName>
</protein>
<evidence type="ECO:0000313" key="2">
    <source>
        <dbReference type="Proteomes" id="UP000509478"/>
    </source>
</evidence>
<accession>A0A7D5R201</accession>